<comment type="caution">
    <text evidence="1">The sequence shown here is derived from an EMBL/GenBank/DDBJ whole genome shotgun (WGS) entry which is preliminary data.</text>
</comment>
<gene>
    <name evidence="1" type="ORF">MJG53_013921</name>
</gene>
<reference evidence="1" key="1">
    <citation type="submission" date="2022-03" db="EMBL/GenBank/DDBJ databases">
        <title>Genomic analyses of argali, domestic sheep and their hybrids provide insights into chromosomal evolution, heterosis and genetic basis of agronomic traits.</title>
        <authorList>
            <person name="Li M."/>
        </authorList>
    </citation>
    <scope>NUCLEOTIDE SEQUENCE</scope>
    <source>
        <strain evidence="1">F1 hybrid</strain>
    </source>
</reference>
<dbReference type="Proteomes" id="UP001057279">
    <property type="component" value="Linkage Group LG16"/>
</dbReference>
<sequence length="303" mass="33006">MGSQRVGHALASEQPQQLSRYKGDGKHHSADGDEQEVGTLAGGPPLNLRGGQWGLLHSVKRLGLRSASCPRELYGHQLQAGLPAPAALLPPALLCGACTCPVGIMCRVSKPAFLEWDSDSFQQASYPDIKGNGIQSSHLPMASSQVELVEDKSMGVSIQNTSVIFKGSLRFNQSIDFETDSSVDQHTTDYEGIHGWLFVTCYLPFQVVFSHFLMESMGGGQELKFAGMAHLLPPLLVLAKELYTFLISYCNKSKDLTAHTSPNWAAQHLDLSSMLGSPSLTAVWSPSWEKPVHLSRERWGCPS</sequence>
<proteinExistence type="predicted"/>
<name>A0ACB9UK82_9CETA</name>
<evidence type="ECO:0000313" key="1">
    <source>
        <dbReference type="EMBL" id="KAI4571815.1"/>
    </source>
</evidence>
<dbReference type="EMBL" id="CM043041">
    <property type="protein sequence ID" value="KAI4571815.1"/>
    <property type="molecule type" value="Genomic_DNA"/>
</dbReference>
<evidence type="ECO:0000313" key="2">
    <source>
        <dbReference type="Proteomes" id="UP001057279"/>
    </source>
</evidence>
<accession>A0ACB9UK82</accession>
<protein>
    <submittedName>
        <fullName evidence="1">Uncharacterized protein</fullName>
    </submittedName>
</protein>
<organism evidence="1 2">
    <name type="scientific">Ovis ammon polii x Ovis aries</name>
    <dbReference type="NCBI Taxonomy" id="2918886"/>
    <lineage>
        <taxon>Eukaryota</taxon>
        <taxon>Metazoa</taxon>
        <taxon>Chordata</taxon>
        <taxon>Craniata</taxon>
        <taxon>Vertebrata</taxon>
        <taxon>Euteleostomi</taxon>
        <taxon>Mammalia</taxon>
        <taxon>Eutheria</taxon>
        <taxon>Laurasiatheria</taxon>
        <taxon>Artiodactyla</taxon>
        <taxon>Ruminantia</taxon>
        <taxon>Pecora</taxon>
        <taxon>Bovidae</taxon>
        <taxon>Caprinae</taxon>
        <taxon>Ovis</taxon>
    </lineage>
</organism>
<keyword evidence="2" id="KW-1185">Reference proteome</keyword>